<dbReference type="GO" id="GO:0003677">
    <property type="term" value="F:DNA binding"/>
    <property type="evidence" value="ECO:0007669"/>
    <property type="project" value="InterPro"/>
</dbReference>
<dbReference type="Pfam" id="PF01381">
    <property type="entry name" value="HTH_3"/>
    <property type="match status" value="1"/>
</dbReference>
<evidence type="ECO:0000313" key="2">
    <source>
        <dbReference type="EMBL" id="SLM86020.1"/>
    </source>
</evidence>
<sequence>MNKQTVIILLSENLKLIRNEADYTQDEFAKILGLSKKTIVQIEKQRALINWTTIIALCSLFSTNKVILSLFEDEPLNLIRELSLHFDDEHYYTKSKTLGGTVFWDNLEENQFYKLQKHNFSQFYRILDEQNYRIYSSFEEEAAQDFFKKITQQKVK</sequence>
<dbReference type="RefSeq" id="WP_086951657.1">
    <property type="nucleotide sequence ID" value="NZ_FWFD01000012.1"/>
</dbReference>
<keyword evidence="3" id="KW-1185">Reference proteome</keyword>
<reference evidence="3" key="1">
    <citation type="submission" date="2017-02" db="EMBL/GenBank/DDBJ databases">
        <authorList>
            <person name="Dridi B."/>
        </authorList>
    </citation>
    <scope>NUCLEOTIDE SEQUENCE [LARGE SCALE GENOMIC DNA]</scope>
    <source>
        <strain evidence="3">bH819</strain>
    </source>
</reference>
<dbReference type="InterPro" id="IPR001387">
    <property type="entry name" value="Cro/C1-type_HTH"/>
</dbReference>
<proteinExistence type="predicted"/>
<organism evidence="2 3">
    <name type="scientific">Vagococcus fluvialis bH819</name>
    <dbReference type="NCBI Taxonomy" id="1255619"/>
    <lineage>
        <taxon>Bacteria</taxon>
        <taxon>Bacillati</taxon>
        <taxon>Bacillota</taxon>
        <taxon>Bacilli</taxon>
        <taxon>Lactobacillales</taxon>
        <taxon>Enterococcaceae</taxon>
        <taxon>Vagococcus</taxon>
    </lineage>
</organism>
<gene>
    <name evidence="2" type="ORF">FM121_08030</name>
</gene>
<dbReference type="InterPro" id="IPR010982">
    <property type="entry name" value="Lambda_DNA-bd_dom_sf"/>
</dbReference>
<dbReference type="AlphaFoldDB" id="A0A1X6WP16"/>
<name>A0A1X6WP16_9ENTE</name>
<dbReference type="PROSITE" id="PS50943">
    <property type="entry name" value="HTH_CROC1"/>
    <property type="match status" value="1"/>
</dbReference>
<dbReference type="EMBL" id="FWFD01000012">
    <property type="protein sequence ID" value="SLM86020.1"/>
    <property type="molecule type" value="Genomic_DNA"/>
</dbReference>
<dbReference type="Proteomes" id="UP000195918">
    <property type="component" value="Unassembled WGS sequence"/>
</dbReference>
<evidence type="ECO:0000259" key="1">
    <source>
        <dbReference type="PROSITE" id="PS50943"/>
    </source>
</evidence>
<feature type="domain" description="HTH cro/C1-type" evidence="1">
    <location>
        <begin position="14"/>
        <end position="68"/>
    </location>
</feature>
<dbReference type="CDD" id="cd00093">
    <property type="entry name" value="HTH_XRE"/>
    <property type="match status" value="1"/>
</dbReference>
<evidence type="ECO:0000313" key="3">
    <source>
        <dbReference type="Proteomes" id="UP000195918"/>
    </source>
</evidence>
<accession>A0A1X6WP16</accession>
<protein>
    <recommendedName>
        <fullName evidence="1">HTH cro/C1-type domain-containing protein</fullName>
    </recommendedName>
</protein>
<dbReference type="Gene3D" id="1.10.260.40">
    <property type="entry name" value="lambda repressor-like DNA-binding domains"/>
    <property type="match status" value="1"/>
</dbReference>
<dbReference type="OrthoDB" id="6386941at2"/>
<dbReference type="SUPFAM" id="SSF47413">
    <property type="entry name" value="lambda repressor-like DNA-binding domains"/>
    <property type="match status" value="1"/>
</dbReference>
<dbReference type="SMART" id="SM00530">
    <property type="entry name" value="HTH_XRE"/>
    <property type="match status" value="1"/>
</dbReference>